<dbReference type="PANTHER" id="PTHR32282">
    <property type="entry name" value="BINDING PROTEIN TRANSPEPTIDASE, PUTATIVE-RELATED"/>
    <property type="match status" value="1"/>
</dbReference>
<comment type="subcellular location">
    <subcellularLocation>
        <location evidence="1">Cell membrane</location>
    </subcellularLocation>
</comment>
<proteinExistence type="predicted"/>
<dbReference type="GO" id="GO:0008360">
    <property type="term" value="P:regulation of cell shape"/>
    <property type="evidence" value="ECO:0007669"/>
    <property type="project" value="UniProtKB-KW"/>
</dbReference>
<dbReference type="GO" id="GO:0071555">
    <property type="term" value="P:cell wall organization"/>
    <property type="evidence" value="ECO:0007669"/>
    <property type="project" value="UniProtKB-KW"/>
</dbReference>
<evidence type="ECO:0000256" key="8">
    <source>
        <dbReference type="ARBA" id="ARBA00023136"/>
    </source>
</evidence>
<dbReference type="GO" id="GO:0009252">
    <property type="term" value="P:peptidoglycan biosynthetic process"/>
    <property type="evidence" value="ECO:0007669"/>
    <property type="project" value="UniProtKB-KW"/>
</dbReference>
<organism evidence="13 14">
    <name type="scientific">Adhaeribacter rhizoryzae</name>
    <dbReference type="NCBI Taxonomy" id="2607907"/>
    <lineage>
        <taxon>Bacteria</taxon>
        <taxon>Pseudomonadati</taxon>
        <taxon>Bacteroidota</taxon>
        <taxon>Cytophagia</taxon>
        <taxon>Cytophagales</taxon>
        <taxon>Hymenobacteraceae</taxon>
        <taxon>Adhaeribacter</taxon>
    </lineage>
</organism>
<evidence type="ECO:0000256" key="4">
    <source>
        <dbReference type="ARBA" id="ARBA00022676"/>
    </source>
</evidence>
<keyword evidence="14" id="KW-1185">Reference proteome</keyword>
<dbReference type="GO" id="GO:0008955">
    <property type="term" value="F:peptidoglycan glycosyltransferase activity"/>
    <property type="evidence" value="ECO:0007669"/>
    <property type="project" value="UniProtKB-EC"/>
</dbReference>
<evidence type="ECO:0000256" key="1">
    <source>
        <dbReference type="ARBA" id="ARBA00004236"/>
    </source>
</evidence>
<evidence type="ECO:0000256" key="5">
    <source>
        <dbReference type="ARBA" id="ARBA00022679"/>
    </source>
</evidence>
<evidence type="ECO:0000256" key="9">
    <source>
        <dbReference type="ARBA" id="ARBA00023316"/>
    </source>
</evidence>
<dbReference type="Pfam" id="PF00912">
    <property type="entry name" value="Transgly"/>
    <property type="match status" value="1"/>
</dbReference>
<dbReference type="SUPFAM" id="SSF53955">
    <property type="entry name" value="Lysozyme-like"/>
    <property type="match status" value="1"/>
</dbReference>
<dbReference type="EMBL" id="VWSF01000001">
    <property type="protein sequence ID" value="KAA5549558.1"/>
    <property type="molecule type" value="Genomic_DNA"/>
</dbReference>
<evidence type="ECO:0000256" key="7">
    <source>
        <dbReference type="ARBA" id="ARBA00022984"/>
    </source>
</evidence>
<dbReference type="InterPro" id="IPR050396">
    <property type="entry name" value="Glycosyltr_51/Transpeptidase"/>
</dbReference>
<dbReference type="GO" id="GO:0005886">
    <property type="term" value="C:plasma membrane"/>
    <property type="evidence" value="ECO:0007669"/>
    <property type="project" value="UniProtKB-SubCell"/>
</dbReference>
<sequence>MKIAKRILLFIGLLLAAILIYYTAVVLNARAKTPAIVQGVLNSGRMKLELHDLTNEQVQALLKVQDQNFYNHQGFDISTPGTGITTISQGLVKFYYFDKFKPGIQKIKQTLIARFAFDPMTPKDTILKLFINEVYLGQHNGKEVKGFENAANAYLNKSFKDLTWDEYLGLVAMIRSPNNLHYIKDKEVNQERVDRIKKLLSGEYVPVDNSDWLYGQKVKL</sequence>
<evidence type="ECO:0000259" key="12">
    <source>
        <dbReference type="Pfam" id="PF00912"/>
    </source>
</evidence>
<keyword evidence="7" id="KW-0573">Peptidoglycan synthesis</keyword>
<protein>
    <submittedName>
        <fullName evidence="13">Glycosyl transferase family 51</fullName>
    </submittedName>
</protein>
<keyword evidence="6" id="KW-0133">Cell shape</keyword>
<dbReference type="InterPro" id="IPR023346">
    <property type="entry name" value="Lysozyme-like_dom_sf"/>
</dbReference>
<comment type="catalytic activity">
    <reaction evidence="11">
        <text>[GlcNAc-(1-&gt;4)-Mur2Ac(oyl-L-Ala-gamma-D-Glu-L-Lys-D-Ala-D-Ala)](n)-di-trans,octa-cis-undecaprenyl diphosphate + beta-D-GlcNAc-(1-&gt;4)-Mur2Ac(oyl-L-Ala-gamma-D-Glu-L-Lys-D-Ala-D-Ala)-di-trans,octa-cis-undecaprenyl diphosphate = [GlcNAc-(1-&gt;4)-Mur2Ac(oyl-L-Ala-gamma-D-Glu-L-Lys-D-Ala-D-Ala)](n+1)-di-trans,octa-cis-undecaprenyl diphosphate + di-trans,octa-cis-undecaprenyl diphosphate + H(+)</text>
        <dbReference type="Rhea" id="RHEA:23708"/>
        <dbReference type="Rhea" id="RHEA-COMP:9602"/>
        <dbReference type="Rhea" id="RHEA-COMP:9603"/>
        <dbReference type="ChEBI" id="CHEBI:15378"/>
        <dbReference type="ChEBI" id="CHEBI:58405"/>
        <dbReference type="ChEBI" id="CHEBI:60033"/>
        <dbReference type="ChEBI" id="CHEBI:78435"/>
        <dbReference type="EC" id="2.4.99.28"/>
    </reaction>
</comment>
<comment type="caution">
    <text evidence="13">The sequence shown here is derived from an EMBL/GenBank/DDBJ whole genome shotgun (WGS) entry which is preliminary data.</text>
</comment>
<evidence type="ECO:0000256" key="6">
    <source>
        <dbReference type="ARBA" id="ARBA00022960"/>
    </source>
</evidence>
<evidence type="ECO:0000256" key="11">
    <source>
        <dbReference type="ARBA" id="ARBA00049902"/>
    </source>
</evidence>
<dbReference type="Gene3D" id="1.10.3810.10">
    <property type="entry name" value="Biosynthetic peptidoglycan transglycosylase-like"/>
    <property type="match status" value="1"/>
</dbReference>
<dbReference type="Proteomes" id="UP000323426">
    <property type="component" value="Unassembled WGS sequence"/>
</dbReference>
<reference evidence="13 14" key="1">
    <citation type="submission" date="2019-09" db="EMBL/GenBank/DDBJ databases">
        <title>Genome sequence and assembly of Adhaeribacter sp.</title>
        <authorList>
            <person name="Chhetri G."/>
        </authorList>
    </citation>
    <scope>NUCLEOTIDE SEQUENCE [LARGE SCALE GENOMIC DNA]</scope>
    <source>
        <strain evidence="13 14">DK36</strain>
    </source>
</reference>
<keyword evidence="8" id="KW-0472">Membrane</keyword>
<dbReference type="PANTHER" id="PTHR32282:SF11">
    <property type="entry name" value="PENICILLIN-BINDING PROTEIN 1B"/>
    <property type="match status" value="1"/>
</dbReference>
<comment type="pathway">
    <text evidence="2">Cell wall biogenesis; peptidoglycan biosynthesis.</text>
</comment>
<keyword evidence="9" id="KW-0961">Cell wall biogenesis/degradation</keyword>
<dbReference type="AlphaFoldDB" id="A0A5M6DPY9"/>
<dbReference type="GO" id="GO:0030288">
    <property type="term" value="C:outer membrane-bounded periplasmic space"/>
    <property type="evidence" value="ECO:0007669"/>
    <property type="project" value="TreeGrafter"/>
</dbReference>
<dbReference type="InterPro" id="IPR001264">
    <property type="entry name" value="Glyco_trans_51"/>
</dbReference>
<comment type="catalytic activity">
    <reaction evidence="10">
        <text>Preferential cleavage: (Ac)2-L-Lys-D-Ala-|-D-Ala. Also transpeptidation of peptidyl-alanyl moieties that are N-acyl substituents of D-alanine.</text>
        <dbReference type="EC" id="3.4.16.4"/>
    </reaction>
</comment>
<dbReference type="GO" id="GO:0009002">
    <property type="term" value="F:serine-type D-Ala-D-Ala carboxypeptidase activity"/>
    <property type="evidence" value="ECO:0007669"/>
    <property type="project" value="UniProtKB-EC"/>
</dbReference>
<keyword evidence="3" id="KW-1003">Cell membrane</keyword>
<keyword evidence="4" id="KW-0328">Glycosyltransferase</keyword>
<evidence type="ECO:0000313" key="14">
    <source>
        <dbReference type="Proteomes" id="UP000323426"/>
    </source>
</evidence>
<name>A0A5M6DPY9_9BACT</name>
<evidence type="ECO:0000313" key="13">
    <source>
        <dbReference type="EMBL" id="KAA5549558.1"/>
    </source>
</evidence>
<evidence type="ECO:0000256" key="2">
    <source>
        <dbReference type="ARBA" id="ARBA00004752"/>
    </source>
</evidence>
<dbReference type="InterPro" id="IPR036950">
    <property type="entry name" value="PBP_transglycosylase"/>
</dbReference>
<evidence type="ECO:0000256" key="3">
    <source>
        <dbReference type="ARBA" id="ARBA00022475"/>
    </source>
</evidence>
<accession>A0A5M6DPY9</accession>
<feature type="domain" description="Glycosyl transferase family 51" evidence="12">
    <location>
        <begin position="45"/>
        <end position="197"/>
    </location>
</feature>
<gene>
    <name evidence="13" type="ORF">F0145_02950</name>
</gene>
<evidence type="ECO:0000256" key="10">
    <source>
        <dbReference type="ARBA" id="ARBA00034000"/>
    </source>
</evidence>
<keyword evidence="5 13" id="KW-0808">Transferase</keyword>